<dbReference type="AlphaFoldDB" id="U4L8F2"/>
<evidence type="ECO:0000313" key="1">
    <source>
        <dbReference type="EMBL" id="CCX06424.1"/>
    </source>
</evidence>
<accession>U4L8F2</accession>
<proteinExistence type="predicted"/>
<dbReference type="EMBL" id="HF935288">
    <property type="protein sequence ID" value="CCX06424.1"/>
    <property type="molecule type" value="Genomic_DNA"/>
</dbReference>
<sequence length="59" mass="6722">MLVVSVDFVEIADTLRETPTDTRKAVKKAQVALDCFEEAASETHLTRQKHCTRRVYAKN</sequence>
<gene>
    <name evidence="1" type="ORF">PCON_06011</name>
</gene>
<organism evidence="1 2">
    <name type="scientific">Pyronema omphalodes (strain CBS 100304)</name>
    <name type="common">Pyronema confluens</name>
    <dbReference type="NCBI Taxonomy" id="1076935"/>
    <lineage>
        <taxon>Eukaryota</taxon>
        <taxon>Fungi</taxon>
        <taxon>Dikarya</taxon>
        <taxon>Ascomycota</taxon>
        <taxon>Pezizomycotina</taxon>
        <taxon>Pezizomycetes</taxon>
        <taxon>Pezizales</taxon>
        <taxon>Pyronemataceae</taxon>
        <taxon>Pyronema</taxon>
    </lineage>
</organism>
<reference evidence="1 2" key="1">
    <citation type="journal article" date="2013" name="PLoS Genet.">
        <title>The genome and development-dependent transcriptomes of Pyronema confluens: a window into fungal evolution.</title>
        <authorList>
            <person name="Traeger S."/>
            <person name="Altegoer F."/>
            <person name="Freitag M."/>
            <person name="Gabaldon T."/>
            <person name="Kempken F."/>
            <person name="Kumar A."/>
            <person name="Marcet-Houben M."/>
            <person name="Poggeler S."/>
            <person name="Stajich J.E."/>
            <person name="Nowrousian M."/>
        </authorList>
    </citation>
    <scope>NUCLEOTIDE SEQUENCE [LARGE SCALE GENOMIC DNA]</scope>
    <source>
        <strain evidence="2">CBS 100304</strain>
        <tissue evidence="1">Vegetative mycelium</tissue>
    </source>
</reference>
<keyword evidence="2" id="KW-1185">Reference proteome</keyword>
<evidence type="ECO:0000313" key="2">
    <source>
        <dbReference type="Proteomes" id="UP000018144"/>
    </source>
</evidence>
<name>U4L8F2_PYROM</name>
<dbReference type="Proteomes" id="UP000018144">
    <property type="component" value="Unassembled WGS sequence"/>
</dbReference>
<protein>
    <submittedName>
        <fullName evidence="1">Uncharacterized protein</fullName>
    </submittedName>
</protein>